<keyword evidence="3" id="KW-0347">Helicase</keyword>
<evidence type="ECO:0000256" key="1">
    <source>
        <dbReference type="ARBA" id="ARBA00022741"/>
    </source>
</evidence>
<name>A0A0D0B0I9_9AGAM</name>
<proteinExistence type="predicted"/>
<evidence type="ECO:0000256" key="4">
    <source>
        <dbReference type="ARBA" id="ARBA00022840"/>
    </source>
</evidence>
<dbReference type="GO" id="GO:0005657">
    <property type="term" value="C:replication fork"/>
    <property type="evidence" value="ECO:0007669"/>
    <property type="project" value="TreeGrafter"/>
</dbReference>
<dbReference type="GO" id="GO:0016787">
    <property type="term" value="F:hydrolase activity"/>
    <property type="evidence" value="ECO:0007669"/>
    <property type="project" value="UniProtKB-KW"/>
</dbReference>
<evidence type="ECO:0000256" key="3">
    <source>
        <dbReference type="ARBA" id="ARBA00022806"/>
    </source>
</evidence>
<dbReference type="Gene3D" id="3.40.50.300">
    <property type="entry name" value="P-loop containing nucleotide triphosphate hydrolases"/>
    <property type="match status" value="1"/>
</dbReference>
<dbReference type="InParanoid" id="A0A0D0B0I9"/>
<dbReference type="Pfam" id="PF02689">
    <property type="entry name" value="Herpes_Helicase"/>
    <property type="match status" value="1"/>
</dbReference>
<reference evidence="7" key="2">
    <citation type="submission" date="2015-01" db="EMBL/GenBank/DDBJ databases">
        <title>Evolutionary Origins and Diversification of the Mycorrhizal Mutualists.</title>
        <authorList>
            <consortium name="DOE Joint Genome Institute"/>
            <consortium name="Mycorrhizal Genomics Consortium"/>
            <person name="Kohler A."/>
            <person name="Kuo A."/>
            <person name="Nagy L.G."/>
            <person name="Floudas D."/>
            <person name="Copeland A."/>
            <person name="Barry K.W."/>
            <person name="Cichocki N."/>
            <person name="Veneault-Fourrey C."/>
            <person name="LaButti K."/>
            <person name="Lindquist E.A."/>
            <person name="Lipzen A."/>
            <person name="Lundell T."/>
            <person name="Morin E."/>
            <person name="Murat C."/>
            <person name="Riley R."/>
            <person name="Ohm R."/>
            <person name="Sun H."/>
            <person name="Tunlid A."/>
            <person name="Henrissat B."/>
            <person name="Grigoriev I.V."/>
            <person name="Hibbett D.S."/>
            <person name="Martin F."/>
        </authorList>
    </citation>
    <scope>NUCLEOTIDE SEQUENCE [LARGE SCALE GENOMIC DNA]</scope>
    <source>
        <strain evidence="7">UH-Slu-Lm8-n1</strain>
    </source>
</reference>
<dbReference type="HOGENOM" id="CLU_001324_4_6_1"/>
<keyword evidence="1" id="KW-0547">Nucleotide-binding</keyword>
<feature type="domain" description="DNA replication helicase" evidence="5">
    <location>
        <begin position="48"/>
        <end position="95"/>
    </location>
</feature>
<sequence length="133" mass="15093">MSDRVLEVKLVGGDHDGEVALIPRISLTPSESHKDFAFVMRRRQFPVRLAFAMTINKAQGQSVKHVGVDLRMPVFTHGQLYVAFSRVTSSQCLKVLLPQQTPSEQGTTYNIVYPEVLVDWYVTKISLFNYVHL</sequence>
<dbReference type="EMBL" id="KN835441">
    <property type="protein sequence ID" value="KIK37583.1"/>
    <property type="molecule type" value="Genomic_DNA"/>
</dbReference>
<dbReference type="GO" id="GO:0006260">
    <property type="term" value="P:DNA replication"/>
    <property type="evidence" value="ECO:0007669"/>
    <property type="project" value="TreeGrafter"/>
</dbReference>
<evidence type="ECO:0000259" key="5">
    <source>
        <dbReference type="Pfam" id="PF02689"/>
    </source>
</evidence>
<dbReference type="CDD" id="cd18809">
    <property type="entry name" value="SF1_C_RecD"/>
    <property type="match status" value="1"/>
</dbReference>
<evidence type="ECO:0000313" key="7">
    <source>
        <dbReference type="Proteomes" id="UP000054485"/>
    </source>
</evidence>
<dbReference type="InterPro" id="IPR027417">
    <property type="entry name" value="P-loop_NTPase"/>
</dbReference>
<gene>
    <name evidence="6" type="ORF">CY34DRAFT_92497</name>
</gene>
<evidence type="ECO:0000313" key="6">
    <source>
        <dbReference type="EMBL" id="KIK37583.1"/>
    </source>
</evidence>
<keyword evidence="4" id="KW-0067">ATP-binding</keyword>
<organism evidence="6 7">
    <name type="scientific">Suillus luteus UH-Slu-Lm8-n1</name>
    <dbReference type="NCBI Taxonomy" id="930992"/>
    <lineage>
        <taxon>Eukaryota</taxon>
        <taxon>Fungi</taxon>
        <taxon>Dikarya</taxon>
        <taxon>Basidiomycota</taxon>
        <taxon>Agaricomycotina</taxon>
        <taxon>Agaricomycetes</taxon>
        <taxon>Agaricomycetidae</taxon>
        <taxon>Boletales</taxon>
        <taxon>Suillineae</taxon>
        <taxon>Suillaceae</taxon>
        <taxon>Suillus</taxon>
    </lineage>
</organism>
<reference evidence="6 7" key="1">
    <citation type="submission" date="2014-04" db="EMBL/GenBank/DDBJ databases">
        <authorList>
            <consortium name="DOE Joint Genome Institute"/>
            <person name="Kuo A."/>
            <person name="Ruytinx J."/>
            <person name="Rineau F."/>
            <person name="Colpaert J."/>
            <person name="Kohler A."/>
            <person name="Nagy L.G."/>
            <person name="Floudas D."/>
            <person name="Copeland A."/>
            <person name="Barry K.W."/>
            <person name="Cichocki N."/>
            <person name="Veneault-Fourrey C."/>
            <person name="LaButti K."/>
            <person name="Lindquist E.A."/>
            <person name="Lipzen A."/>
            <person name="Lundell T."/>
            <person name="Morin E."/>
            <person name="Murat C."/>
            <person name="Sun H."/>
            <person name="Tunlid A."/>
            <person name="Henrissat B."/>
            <person name="Grigoriev I.V."/>
            <person name="Hibbett D.S."/>
            <person name="Martin F."/>
            <person name="Nordberg H.P."/>
            <person name="Cantor M.N."/>
            <person name="Hua S.X."/>
        </authorList>
    </citation>
    <scope>NUCLEOTIDE SEQUENCE [LARGE SCALE GENOMIC DNA]</scope>
    <source>
        <strain evidence="6 7">UH-Slu-Lm8-n1</strain>
    </source>
</reference>
<dbReference type="FunFam" id="3.40.50.300:FF:002884">
    <property type="entry name" value="ATP-dependent DNA helicase"/>
    <property type="match status" value="1"/>
</dbReference>
<dbReference type="InterPro" id="IPR003840">
    <property type="entry name" value="DNA_helicase_dom"/>
</dbReference>
<dbReference type="PANTHER" id="PTHR23274:SF51">
    <property type="entry name" value="OS03G0423850 PROTEIN"/>
    <property type="match status" value="1"/>
</dbReference>
<dbReference type="Proteomes" id="UP000054485">
    <property type="component" value="Unassembled WGS sequence"/>
</dbReference>
<dbReference type="STRING" id="930992.A0A0D0B0I9"/>
<accession>A0A0D0B0I9</accession>
<dbReference type="PANTHER" id="PTHR23274">
    <property type="entry name" value="DNA HELICASE-RELATED"/>
    <property type="match status" value="1"/>
</dbReference>
<dbReference type="GO" id="GO:0005524">
    <property type="term" value="F:ATP binding"/>
    <property type="evidence" value="ECO:0007669"/>
    <property type="project" value="UniProtKB-KW"/>
</dbReference>
<keyword evidence="2" id="KW-0378">Hydrolase</keyword>
<dbReference type="SUPFAM" id="SSF52540">
    <property type="entry name" value="P-loop containing nucleoside triphosphate hydrolases"/>
    <property type="match status" value="1"/>
</dbReference>
<dbReference type="GO" id="GO:0004386">
    <property type="term" value="F:helicase activity"/>
    <property type="evidence" value="ECO:0007669"/>
    <property type="project" value="UniProtKB-KW"/>
</dbReference>
<dbReference type="OrthoDB" id="2615604at2759"/>
<keyword evidence="7" id="KW-1185">Reference proteome</keyword>
<evidence type="ECO:0000256" key="2">
    <source>
        <dbReference type="ARBA" id="ARBA00022801"/>
    </source>
</evidence>
<protein>
    <recommendedName>
        <fullName evidence="5">DNA replication helicase domain-containing protein</fullName>
    </recommendedName>
</protein>
<dbReference type="AlphaFoldDB" id="A0A0D0B0I9"/>